<evidence type="ECO:0000313" key="2">
    <source>
        <dbReference type="EMBL" id="PKY46760.1"/>
    </source>
</evidence>
<comment type="caution">
    <text evidence="2">The sequence shown here is derived from an EMBL/GenBank/DDBJ whole genome shotgun (WGS) entry which is preliminary data.</text>
</comment>
<organism evidence="2 3">
    <name type="scientific">Rhizophagus irregularis</name>
    <dbReference type="NCBI Taxonomy" id="588596"/>
    <lineage>
        <taxon>Eukaryota</taxon>
        <taxon>Fungi</taxon>
        <taxon>Fungi incertae sedis</taxon>
        <taxon>Mucoromycota</taxon>
        <taxon>Glomeromycotina</taxon>
        <taxon>Glomeromycetes</taxon>
        <taxon>Glomerales</taxon>
        <taxon>Glomeraceae</taxon>
        <taxon>Rhizophagus</taxon>
    </lineage>
</organism>
<evidence type="ECO:0000313" key="3">
    <source>
        <dbReference type="Proteomes" id="UP000234323"/>
    </source>
</evidence>
<sequence>MAALYGNPTENFKASFHWLTLFMKRYKLSLCRRIKADRRIIETISAILWFDMAVNFTINAIGDKMVHIHRTGQRKKSLYHYLNLHCQQLVLHYRWKKVTSDLWMDTNMKKGYVDYLDEEGHLEESVKNKFRESDFDLVVIPGRLTSICQPLDVAIKPFKDNLRKEWHL</sequence>
<protein>
    <recommendedName>
        <fullName evidence="1">DDE-1 domain-containing protein</fullName>
    </recommendedName>
</protein>
<evidence type="ECO:0000259" key="1">
    <source>
        <dbReference type="Pfam" id="PF03184"/>
    </source>
</evidence>
<feature type="domain" description="DDE-1" evidence="1">
    <location>
        <begin position="119"/>
        <end position="166"/>
    </location>
</feature>
<proteinExistence type="predicted"/>
<gene>
    <name evidence="2" type="ORF">RhiirA4_461715</name>
</gene>
<name>A0A2I1GJG3_9GLOM</name>
<dbReference type="GO" id="GO:0003676">
    <property type="term" value="F:nucleic acid binding"/>
    <property type="evidence" value="ECO:0007669"/>
    <property type="project" value="InterPro"/>
</dbReference>
<dbReference type="Proteomes" id="UP000234323">
    <property type="component" value="Unassembled WGS sequence"/>
</dbReference>
<dbReference type="EMBL" id="LLXI01000480">
    <property type="protein sequence ID" value="PKY46760.1"/>
    <property type="molecule type" value="Genomic_DNA"/>
</dbReference>
<dbReference type="Pfam" id="PF03184">
    <property type="entry name" value="DDE_1"/>
    <property type="match status" value="1"/>
</dbReference>
<dbReference type="AlphaFoldDB" id="A0A2I1GJG3"/>
<dbReference type="InterPro" id="IPR004875">
    <property type="entry name" value="DDE_SF_endonuclease_dom"/>
</dbReference>
<dbReference type="VEuPathDB" id="FungiDB:RhiirA1_477968"/>
<keyword evidence="3" id="KW-1185">Reference proteome</keyword>
<reference evidence="2 3" key="1">
    <citation type="submission" date="2015-10" db="EMBL/GenBank/DDBJ databases">
        <title>Genome analyses suggest a sexual origin of heterokaryosis in a supposedly ancient asexual fungus.</title>
        <authorList>
            <person name="Ropars J."/>
            <person name="Sedzielewska K."/>
            <person name="Noel J."/>
            <person name="Charron P."/>
            <person name="Farinelli L."/>
            <person name="Marton T."/>
            <person name="Kruger M."/>
            <person name="Pelin A."/>
            <person name="Brachmann A."/>
            <person name="Corradi N."/>
        </authorList>
    </citation>
    <scope>NUCLEOTIDE SEQUENCE [LARGE SCALE GENOMIC DNA]</scope>
    <source>
        <strain evidence="2 3">A4</strain>
    </source>
</reference>
<accession>A0A2I1GJG3</accession>